<comment type="caution">
    <text evidence="2">The sequence shown here is derived from an EMBL/GenBank/DDBJ whole genome shotgun (WGS) entry which is preliminary data.</text>
</comment>
<keyword evidence="1" id="KW-0732">Signal</keyword>
<reference evidence="3" key="1">
    <citation type="journal article" date="2019" name="Int. J. Syst. Evol. Microbiol.">
        <title>The Global Catalogue of Microorganisms (GCM) 10K type strain sequencing project: providing services to taxonomists for standard genome sequencing and annotation.</title>
        <authorList>
            <consortium name="The Broad Institute Genomics Platform"/>
            <consortium name="The Broad Institute Genome Sequencing Center for Infectious Disease"/>
            <person name="Wu L."/>
            <person name="Ma J."/>
        </authorList>
    </citation>
    <scope>NUCLEOTIDE SEQUENCE [LARGE SCALE GENOMIC DNA]</scope>
    <source>
        <strain evidence="3">CGMCC 1.16031</strain>
    </source>
</reference>
<evidence type="ECO:0000256" key="1">
    <source>
        <dbReference type="SAM" id="SignalP"/>
    </source>
</evidence>
<gene>
    <name evidence="2" type="ORF">ACFP85_03465</name>
</gene>
<keyword evidence="3" id="KW-1185">Reference proteome</keyword>
<proteinExistence type="predicted"/>
<evidence type="ECO:0008006" key="4">
    <source>
        <dbReference type="Google" id="ProtNLM"/>
    </source>
</evidence>
<dbReference type="Proteomes" id="UP001596364">
    <property type="component" value="Unassembled WGS sequence"/>
</dbReference>
<sequence length="178" mass="20534">MKTSILLASTLMIGSTVSLACGRPPTFDIQRSQGESTEDLQAYYDPLEDFLPPEQIRQMFEDPTGCRRWNNSYRSQWQLKDNQLWLVRLEQINCDGEAVEVSPEDLFGQTHYPILADWYNGWLLSYSAPTYDRRNIANQKFRVEVEYAVTVMEFSGGELAYQYEDAVVDQWDIPGDAP</sequence>
<evidence type="ECO:0000313" key="2">
    <source>
        <dbReference type="EMBL" id="MFC6439210.1"/>
    </source>
</evidence>
<dbReference type="EMBL" id="JBHSUS010000001">
    <property type="protein sequence ID" value="MFC6439210.1"/>
    <property type="molecule type" value="Genomic_DNA"/>
</dbReference>
<dbReference type="RefSeq" id="WP_377148443.1">
    <property type="nucleotide sequence ID" value="NZ_JBHSUS010000001.1"/>
</dbReference>
<accession>A0ABW1XJ02</accession>
<name>A0ABW1XJ02_9ALTE</name>
<evidence type="ECO:0000313" key="3">
    <source>
        <dbReference type="Proteomes" id="UP001596364"/>
    </source>
</evidence>
<organism evidence="2 3">
    <name type="scientific">Pseudobowmanella zhangzhouensis</name>
    <dbReference type="NCBI Taxonomy" id="1537679"/>
    <lineage>
        <taxon>Bacteria</taxon>
        <taxon>Pseudomonadati</taxon>
        <taxon>Pseudomonadota</taxon>
        <taxon>Gammaproteobacteria</taxon>
        <taxon>Alteromonadales</taxon>
        <taxon>Alteromonadaceae</taxon>
    </lineage>
</organism>
<protein>
    <recommendedName>
        <fullName evidence="4">Lipoprotein</fullName>
    </recommendedName>
</protein>
<feature type="signal peptide" evidence="1">
    <location>
        <begin position="1"/>
        <end position="20"/>
    </location>
</feature>
<feature type="chain" id="PRO_5045378585" description="Lipoprotein" evidence="1">
    <location>
        <begin position="21"/>
        <end position="178"/>
    </location>
</feature>
<dbReference type="PROSITE" id="PS51257">
    <property type="entry name" value="PROKAR_LIPOPROTEIN"/>
    <property type="match status" value="1"/>
</dbReference>